<dbReference type="PATRIC" id="fig|698957.3.peg.689"/>
<sequence>MTKQYRLMPNEAIILKEVSVAHGGVWAIYTDELMLTNLNIVCMNKGTFGNVKNIFQYPLSQIKKYNGKPQAIMGKLSNGTPSLEVYFVNGEVESFNFQLGNKKKINQWIDAINKLVGGGTVDQDFSSDEDDDEEDDDEDTFIGAFKEAGDQFKDAAAELFGAFGFKPGKKKSASTSQGVERVGKKCVSCSASLIGNRGQVVKCKYCDTEQAL</sequence>
<dbReference type="EMBL" id="ADES01000012">
    <property type="protein sequence ID" value="EIK82645.1"/>
    <property type="molecule type" value="Genomic_DNA"/>
</dbReference>
<comment type="caution">
    <text evidence="1">The sequence shown here is derived from an EMBL/GenBank/DDBJ whole genome shotgun (WGS) entry which is preliminary data.</text>
</comment>
<organism evidence="1 2">
    <name type="scientific">Gardnerella vaginalis 1500E</name>
    <dbReference type="NCBI Taxonomy" id="698957"/>
    <lineage>
        <taxon>Bacteria</taxon>
        <taxon>Bacillati</taxon>
        <taxon>Actinomycetota</taxon>
        <taxon>Actinomycetes</taxon>
        <taxon>Bifidobacteriales</taxon>
        <taxon>Bifidobacteriaceae</taxon>
        <taxon>Gardnerella</taxon>
    </lineage>
</organism>
<dbReference type="AlphaFoldDB" id="I4M0A5"/>
<evidence type="ECO:0008006" key="3">
    <source>
        <dbReference type="Google" id="ProtNLM"/>
    </source>
</evidence>
<accession>I4M0A5</accession>
<protein>
    <recommendedName>
        <fullName evidence="3">PH domain-containing protein</fullName>
    </recommendedName>
</protein>
<evidence type="ECO:0000313" key="2">
    <source>
        <dbReference type="Proteomes" id="UP000032875"/>
    </source>
</evidence>
<gene>
    <name evidence="1" type="ORF">CGSMWGv1500E_03574</name>
</gene>
<proteinExistence type="predicted"/>
<evidence type="ECO:0000313" key="1">
    <source>
        <dbReference type="EMBL" id="EIK82645.1"/>
    </source>
</evidence>
<name>I4M0A5_GARVA</name>
<dbReference type="Proteomes" id="UP000032875">
    <property type="component" value="Unassembled WGS sequence"/>
</dbReference>
<reference evidence="1 2" key="1">
    <citation type="journal article" date="2012" name="J. Bacteriol.">
        <title>Comparative Genomic Analyses of 17 Clinical Isolates of Gardnerella vaginalis Provide Evidence of Multiple Genetically Isolated Clades Consistent with Subspeciation into Genovars.</title>
        <authorList>
            <person name="Ahmed A."/>
            <person name="Earl J."/>
            <person name="Retchless A."/>
            <person name="Hillier S."/>
            <person name="Rabe L."/>
            <person name="Cherpes T."/>
            <person name="Powell E."/>
            <person name="Janto B."/>
            <person name="Eutsey R."/>
            <person name="Hiller N.L."/>
            <person name="Boissy R."/>
            <person name="Dahlgreen M."/>
            <person name="Hall B."/>
            <person name="Costerton J."/>
            <person name="Post J.C."/>
            <person name="Hu F."/>
            <person name="Ehrlich G."/>
        </authorList>
    </citation>
    <scope>NUCLEOTIDE SEQUENCE [LARGE SCALE GENOMIC DNA]</scope>
    <source>
        <strain evidence="1 2">1500E</strain>
    </source>
</reference>